<evidence type="ECO:0000313" key="3">
    <source>
        <dbReference type="Proteomes" id="UP000464657"/>
    </source>
</evidence>
<evidence type="ECO:0000313" key="2">
    <source>
        <dbReference type="EMBL" id="QHI35490.1"/>
    </source>
</evidence>
<feature type="domain" description="LysM" evidence="1">
    <location>
        <begin position="197"/>
        <end position="244"/>
    </location>
</feature>
<dbReference type="AlphaFoldDB" id="A0A7L4ZG50"/>
<name>A0A7L4ZG50_9FLAO</name>
<accession>A0A7L4ZG50</accession>
<protein>
    <recommendedName>
        <fullName evidence="1">LysM domain-containing protein</fullName>
    </recommendedName>
</protein>
<reference evidence="2 3" key="1">
    <citation type="journal article" date="2013" name="Int. J. Syst. Evol. Microbiol.">
        <title>Kordia antarctica sp. nov., isolated from Antarctic seawater.</title>
        <authorList>
            <person name="Baek K."/>
            <person name="Choi A."/>
            <person name="Kang I."/>
            <person name="Lee K."/>
            <person name="Cho J.C."/>
        </authorList>
    </citation>
    <scope>NUCLEOTIDE SEQUENCE [LARGE SCALE GENOMIC DNA]</scope>
    <source>
        <strain evidence="2 3">IMCC3317</strain>
    </source>
</reference>
<dbReference type="Proteomes" id="UP000464657">
    <property type="component" value="Chromosome"/>
</dbReference>
<keyword evidence="3" id="KW-1185">Reference proteome</keyword>
<organism evidence="2 3">
    <name type="scientific">Kordia antarctica</name>
    <dbReference type="NCBI Taxonomy" id="1218801"/>
    <lineage>
        <taxon>Bacteria</taxon>
        <taxon>Pseudomonadati</taxon>
        <taxon>Bacteroidota</taxon>
        <taxon>Flavobacteriia</taxon>
        <taxon>Flavobacteriales</taxon>
        <taxon>Flavobacteriaceae</taxon>
        <taxon>Kordia</taxon>
    </lineage>
</organism>
<dbReference type="RefSeq" id="WP_160128230.1">
    <property type="nucleotide sequence ID" value="NZ_CP019288.1"/>
</dbReference>
<dbReference type="Pfam" id="PF19266">
    <property type="entry name" value="CIS_tube"/>
    <property type="match status" value="1"/>
</dbReference>
<dbReference type="OrthoDB" id="9815939at2"/>
<dbReference type="EMBL" id="CP019288">
    <property type="protein sequence ID" value="QHI35490.1"/>
    <property type="molecule type" value="Genomic_DNA"/>
</dbReference>
<gene>
    <name evidence="2" type="ORF">IMCC3317_08360</name>
</gene>
<dbReference type="KEGG" id="kan:IMCC3317_08360"/>
<evidence type="ECO:0000259" key="1">
    <source>
        <dbReference type="PROSITE" id="PS51782"/>
    </source>
</evidence>
<sequence length="253" mass="28519">MSILGKLEKMQIFKLNAEGEREGTDPTLEVAVNPEGYKETFSVEYNTDQEANSSGKTPKFVKVKPGDFTFKLLFDATGIFDIVDLNLTDTLASIAADIAGFNPFKDDEADESNVVAEIDKIKEFVTYKGDMHKPYELEVAWGSLNLKCYLTKLDIDYKLFNSKGYPIRAVATLTCKDSKADEVREAEVNKQSPDLTHIRRVKEGDTLPLMSYRIYGDSKYYLEVARVNNLLNFRNLEPGTELLFPPLNKTQSA</sequence>
<dbReference type="InterPro" id="IPR045361">
    <property type="entry name" value="CIS_tube_prot_N"/>
</dbReference>
<dbReference type="InterPro" id="IPR018392">
    <property type="entry name" value="LysM"/>
</dbReference>
<dbReference type="PROSITE" id="PS51782">
    <property type="entry name" value="LYSM"/>
    <property type="match status" value="1"/>
</dbReference>
<proteinExistence type="predicted"/>